<dbReference type="AlphaFoldDB" id="A0A7S0NWJ4"/>
<evidence type="ECO:0000313" key="1">
    <source>
        <dbReference type="EMBL" id="CAD8537367.1"/>
    </source>
</evidence>
<gene>
    <name evidence="1" type="ORF">CLEP1334_LOCUS12649</name>
</gene>
<accession>A0A7S0NWJ4</accession>
<organism evidence="1">
    <name type="scientific">Calcidiscus leptoporus</name>
    <dbReference type="NCBI Taxonomy" id="127549"/>
    <lineage>
        <taxon>Eukaryota</taxon>
        <taxon>Haptista</taxon>
        <taxon>Haptophyta</taxon>
        <taxon>Prymnesiophyceae</taxon>
        <taxon>Coccolithales</taxon>
        <taxon>Calcidiscaceae</taxon>
        <taxon>Calcidiscus</taxon>
    </lineage>
</organism>
<proteinExistence type="predicted"/>
<name>A0A7S0NWJ4_9EUKA</name>
<dbReference type="EMBL" id="HBER01025115">
    <property type="protein sequence ID" value="CAD8537367.1"/>
    <property type="molecule type" value="Transcribed_RNA"/>
</dbReference>
<sequence>MDDVGSNVTLRRWGATMFIGRTGNQYVAGLNALTVAACCASTCALPRTHFESWLPPPTRVQFDFTHLTPERSSLCALLPMHRAAQGFWPLSESQTYRSCRARNRIAGRAAMRAYAVLDRSLCPRAVEAGASVVPLREALVMQIRSADIFHRTLGAALYQQPPLEFYLDAWHRSAQPWALVVAEDDSNPVVRTLAKLQARTPRLVVLLGRSWREDLKLLLCAPQIALAHSTLRYWLEDQPREAVFSHAFAATHGVYRRPEHIRNWSLWEDPGKRERWRAEPAQLLRLLHMTGKGRWRAVPPPAVSALTGSVAAGVVDNPFGMAYIRRQ</sequence>
<protein>
    <submittedName>
        <fullName evidence="1">Uncharacterized protein</fullName>
    </submittedName>
</protein>
<reference evidence="1" key="1">
    <citation type="submission" date="2021-01" db="EMBL/GenBank/DDBJ databases">
        <authorList>
            <person name="Corre E."/>
            <person name="Pelletier E."/>
            <person name="Niang G."/>
            <person name="Scheremetjew M."/>
            <person name="Finn R."/>
            <person name="Kale V."/>
            <person name="Holt S."/>
            <person name="Cochrane G."/>
            <person name="Meng A."/>
            <person name="Brown T."/>
            <person name="Cohen L."/>
        </authorList>
    </citation>
    <scope>NUCLEOTIDE SEQUENCE</scope>
    <source>
        <strain evidence="1">RCC1130</strain>
    </source>
</reference>